<dbReference type="AlphaFoldDB" id="E2QA20"/>
<dbReference type="EMBL" id="CM000913">
    <property type="protein sequence ID" value="EFG09719.1"/>
    <property type="molecule type" value="Genomic_DNA"/>
</dbReference>
<comment type="similarity">
    <text evidence="1">Belongs to the short-chain dehydrogenases/reductases (SDR) family.</text>
</comment>
<dbReference type="CDD" id="cd05233">
    <property type="entry name" value="SDR_c"/>
    <property type="match status" value="1"/>
</dbReference>
<dbReference type="PROSITE" id="PS00061">
    <property type="entry name" value="ADH_SHORT"/>
    <property type="match status" value="1"/>
</dbReference>
<dbReference type="Proteomes" id="UP000002357">
    <property type="component" value="Chromosome"/>
</dbReference>
<gene>
    <name evidence="3" type="primary">fabG</name>
    <name evidence="3" type="ORF">SCLAV_4647</name>
</gene>
<dbReference type="eggNOG" id="COG1028">
    <property type="taxonomic scope" value="Bacteria"/>
</dbReference>
<accession>E2QA20</accession>
<dbReference type="Gene3D" id="3.40.50.720">
    <property type="entry name" value="NAD(P)-binding Rossmann-like Domain"/>
    <property type="match status" value="1"/>
</dbReference>
<dbReference type="InterPro" id="IPR036291">
    <property type="entry name" value="NAD(P)-bd_dom_sf"/>
</dbReference>
<dbReference type="GO" id="GO:0016491">
    <property type="term" value="F:oxidoreductase activity"/>
    <property type="evidence" value="ECO:0007669"/>
    <property type="project" value="UniProtKB-KW"/>
</dbReference>
<dbReference type="PRINTS" id="PR00081">
    <property type="entry name" value="GDHRDH"/>
</dbReference>
<dbReference type="PANTHER" id="PTHR24321:SF8">
    <property type="entry name" value="ESTRADIOL 17-BETA-DEHYDROGENASE 8-RELATED"/>
    <property type="match status" value="1"/>
</dbReference>
<dbReference type="PRINTS" id="PR00080">
    <property type="entry name" value="SDRFAMILY"/>
</dbReference>
<name>E2QA20_STRCL</name>
<keyword evidence="2" id="KW-0560">Oxidoreductase</keyword>
<dbReference type="STRING" id="1901.BB341_05670"/>
<dbReference type="InterPro" id="IPR020904">
    <property type="entry name" value="Sc_DH/Rdtase_CS"/>
</dbReference>
<dbReference type="PANTHER" id="PTHR24321">
    <property type="entry name" value="DEHYDROGENASES, SHORT CHAIN"/>
    <property type="match status" value="1"/>
</dbReference>
<organism evidence="3 4">
    <name type="scientific">Streptomyces clavuligerus</name>
    <dbReference type="NCBI Taxonomy" id="1901"/>
    <lineage>
        <taxon>Bacteria</taxon>
        <taxon>Bacillati</taxon>
        <taxon>Actinomycetota</taxon>
        <taxon>Actinomycetes</taxon>
        <taxon>Kitasatosporales</taxon>
        <taxon>Streptomycetaceae</taxon>
        <taxon>Streptomyces</taxon>
    </lineage>
</organism>
<evidence type="ECO:0000256" key="2">
    <source>
        <dbReference type="ARBA" id="ARBA00023002"/>
    </source>
</evidence>
<dbReference type="SUPFAM" id="SSF51735">
    <property type="entry name" value="NAD(P)-binding Rossmann-fold domains"/>
    <property type="match status" value="1"/>
</dbReference>
<keyword evidence="4" id="KW-1185">Reference proteome</keyword>
<dbReference type="FunFam" id="3.40.50.720:FF:000084">
    <property type="entry name" value="Short-chain dehydrogenase reductase"/>
    <property type="match status" value="1"/>
</dbReference>
<protein>
    <submittedName>
        <fullName evidence="3">3-oxoacyl-ACP reductase</fullName>
    </submittedName>
</protein>
<evidence type="ECO:0000313" key="3">
    <source>
        <dbReference type="EMBL" id="EFG09719.1"/>
    </source>
</evidence>
<dbReference type="Pfam" id="PF13561">
    <property type="entry name" value="adh_short_C2"/>
    <property type="match status" value="1"/>
</dbReference>
<evidence type="ECO:0000256" key="1">
    <source>
        <dbReference type="ARBA" id="ARBA00006484"/>
    </source>
</evidence>
<sequence>MTARQIRSYGPRMALTAYDLSGRTALVTGAASGIGRASAVLLAQAGADVHCADIDTEGLAGTLDLIAKAPGRGAAHTLDVTDRAAVAALVGSVAAGEGRLDIAAAIAGIVHTGPALETTDEDLERVLAVNLKGVLYLCQEAARAMIADGAPGSIITMSSGSVDVGYPGLLPYSVSKAAVVQLTRTFATELGPHRIRVNSVAPGWIRTPMMAPGPAPGHPETAARLATPEQIAERAPLGRVGEPEDVAHSVLFLASDASAYLTGQIIRPNGGLTMPW</sequence>
<dbReference type="InterPro" id="IPR002347">
    <property type="entry name" value="SDR_fam"/>
</dbReference>
<evidence type="ECO:0000313" key="4">
    <source>
        <dbReference type="Proteomes" id="UP000002357"/>
    </source>
</evidence>
<proteinExistence type="inferred from homology"/>
<reference evidence="3 4" key="1">
    <citation type="journal article" date="2010" name="Genome Biol. Evol.">
        <title>The sequence of a 1.8-mb bacterial linear plasmid reveals a rich evolutionary reservoir of secondary metabolic pathways.</title>
        <authorList>
            <person name="Medema M.H."/>
            <person name="Trefzer A."/>
            <person name="Kovalchuk A."/>
            <person name="van den Berg M."/>
            <person name="Mueller U."/>
            <person name="Heijne W."/>
            <person name="Wu L."/>
            <person name="Alam M.T."/>
            <person name="Ronning C.M."/>
            <person name="Nierman W.C."/>
            <person name="Bovenberg R.A.L."/>
            <person name="Breitling R."/>
            <person name="Takano E."/>
        </authorList>
    </citation>
    <scope>NUCLEOTIDE SEQUENCE [LARGE SCALE GENOMIC DNA]</scope>
    <source>
        <strain evidence="4">ATCC 27064 / DSM 738 / JCM 4710 / NBRC 13307 / NCIMB 12785 / NRRL 3585 / VKM Ac-602</strain>
    </source>
</reference>